<evidence type="ECO:0008006" key="4">
    <source>
        <dbReference type="Google" id="ProtNLM"/>
    </source>
</evidence>
<feature type="compositionally biased region" description="Acidic residues" evidence="1">
    <location>
        <begin position="533"/>
        <end position="551"/>
    </location>
</feature>
<reference evidence="2" key="1">
    <citation type="submission" date="2023-06" db="EMBL/GenBank/DDBJ databases">
        <title>Genome-scale phylogeny and comparative genomics of the fungal order Sordariales.</title>
        <authorList>
            <consortium name="Lawrence Berkeley National Laboratory"/>
            <person name="Hensen N."/>
            <person name="Bonometti L."/>
            <person name="Westerberg I."/>
            <person name="Brannstrom I.O."/>
            <person name="Guillou S."/>
            <person name="Cros-Aarteil S."/>
            <person name="Calhoun S."/>
            <person name="Haridas S."/>
            <person name="Kuo A."/>
            <person name="Mondo S."/>
            <person name="Pangilinan J."/>
            <person name="Riley R."/>
            <person name="Labutti K."/>
            <person name="Andreopoulos B."/>
            <person name="Lipzen A."/>
            <person name="Chen C."/>
            <person name="Yanf M."/>
            <person name="Daum C."/>
            <person name="Ng V."/>
            <person name="Clum A."/>
            <person name="Steindorff A."/>
            <person name="Ohm R."/>
            <person name="Martin F."/>
            <person name="Silar P."/>
            <person name="Natvig D."/>
            <person name="Lalanne C."/>
            <person name="Gautier V."/>
            <person name="Ament-Velasquez S.L."/>
            <person name="Kruys A."/>
            <person name="Hutchinson M.I."/>
            <person name="Powell A.J."/>
            <person name="Barry K."/>
            <person name="Miller A.N."/>
            <person name="Grigoriev I.V."/>
            <person name="Debuchy R."/>
            <person name="Gladieux P."/>
            <person name="Thoren M.H."/>
            <person name="Johannesson H."/>
        </authorList>
    </citation>
    <scope>NUCLEOTIDE SEQUENCE</scope>
    <source>
        <strain evidence="2">SMH2532-1</strain>
    </source>
</reference>
<name>A0AA39Y5C0_9PEZI</name>
<comment type="caution">
    <text evidence="2">The sequence shown here is derived from an EMBL/GenBank/DDBJ whole genome shotgun (WGS) entry which is preliminary data.</text>
</comment>
<protein>
    <recommendedName>
        <fullName evidence="4">F-box domain-containing protein</fullName>
    </recommendedName>
</protein>
<dbReference type="Proteomes" id="UP001174936">
    <property type="component" value="Unassembled WGS sequence"/>
</dbReference>
<evidence type="ECO:0000313" key="3">
    <source>
        <dbReference type="Proteomes" id="UP001174936"/>
    </source>
</evidence>
<keyword evidence="3" id="KW-1185">Reference proteome</keyword>
<accession>A0AA39Y5C0</accession>
<evidence type="ECO:0000256" key="1">
    <source>
        <dbReference type="SAM" id="MobiDB-lite"/>
    </source>
</evidence>
<proteinExistence type="predicted"/>
<dbReference type="AlphaFoldDB" id="A0AA39Y5C0"/>
<organism evidence="2 3">
    <name type="scientific">Cercophora newfieldiana</name>
    <dbReference type="NCBI Taxonomy" id="92897"/>
    <lineage>
        <taxon>Eukaryota</taxon>
        <taxon>Fungi</taxon>
        <taxon>Dikarya</taxon>
        <taxon>Ascomycota</taxon>
        <taxon>Pezizomycotina</taxon>
        <taxon>Sordariomycetes</taxon>
        <taxon>Sordariomycetidae</taxon>
        <taxon>Sordariales</taxon>
        <taxon>Lasiosphaeriaceae</taxon>
        <taxon>Cercophora</taxon>
    </lineage>
</organism>
<feature type="compositionally biased region" description="Acidic residues" evidence="1">
    <location>
        <begin position="563"/>
        <end position="572"/>
    </location>
</feature>
<gene>
    <name evidence="2" type="ORF">B0T16DRAFT_412418</name>
</gene>
<dbReference type="EMBL" id="JAULSV010000004">
    <property type="protein sequence ID" value="KAK0646014.1"/>
    <property type="molecule type" value="Genomic_DNA"/>
</dbReference>
<sequence length="572" mass="65642">MMDPPVNFQTEAALTADRLLPLLRRKLHILDLPDELLLGIFEIVEDFEFELPKHPDTSSISYRPDGRRDIQHTRLVCRRFCSLSSQLLVRLVCVGFDKDSLSRLDAISRHPTIAKGVRSVRIILHFYSHTLTEFTEFANFLKRELLSQAAMSRSYVKMEFPPLSISKQPAKTMYKAAVELVDQVGLAVDPQQTPKHRQQQAALRKIHREYQMRYEEQEELLNTGVFGRAVGAALSRMPLARKLYFQDTFINSRTNPKVMKLMVAGDPKQLGLALRHLASRPATLDNVLRHHLQVPNYRCVFDVIKAVVDAGVLLESIRISMSQMAFHGCSPFPTPDVRREFSLRLRCLKEFELVCGPLLWSPGQEVFLDFCSACLDTPSLQRIKLRGVDDSQHDGLNAGRILGSRSRERLSILHLQGVDIDLSTLVALARSPQPMSTLHLIMVSLRTGTWKEALDFLRAMEGWKKRLKSPRGIEIDQMTKWQYREVFASIGPYMSNAETFINRAAASERNPIDAVEDSVFYDMPEHESIFPMDESEDEPMDESEDEEDDMLEYEHDLYRYEDPSEEEEDVWS</sequence>
<evidence type="ECO:0000313" key="2">
    <source>
        <dbReference type="EMBL" id="KAK0646014.1"/>
    </source>
</evidence>
<feature type="compositionally biased region" description="Basic and acidic residues" evidence="1">
    <location>
        <begin position="552"/>
        <end position="562"/>
    </location>
</feature>
<feature type="region of interest" description="Disordered" evidence="1">
    <location>
        <begin position="528"/>
        <end position="572"/>
    </location>
</feature>